<dbReference type="PROSITE" id="PS50878">
    <property type="entry name" value="RT_POL"/>
    <property type="match status" value="1"/>
</dbReference>
<evidence type="ECO:0000313" key="2">
    <source>
        <dbReference type="Ensembl" id="ENSDLAP00005067461.1"/>
    </source>
</evidence>
<dbReference type="Pfam" id="PF00078">
    <property type="entry name" value="RVT_1"/>
    <property type="match status" value="1"/>
</dbReference>
<evidence type="ECO:0000313" key="3">
    <source>
        <dbReference type="Proteomes" id="UP000694389"/>
    </source>
</evidence>
<dbReference type="SUPFAM" id="SSF56219">
    <property type="entry name" value="DNase I-like"/>
    <property type="match status" value="1"/>
</dbReference>
<protein>
    <recommendedName>
        <fullName evidence="1">Reverse transcriptase domain-containing protein</fullName>
    </recommendedName>
</protein>
<feature type="domain" description="Reverse transcriptase" evidence="1">
    <location>
        <begin position="331"/>
        <end position="582"/>
    </location>
</feature>
<dbReference type="Proteomes" id="UP000694389">
    <property type="component" value="Unassembled WGS sequence"/>
</dbReference>
<name>A0A8P4G0M3_DICLA</name>
<dbReference type="Gene3D" id="3.60.10.10">
    <property type="entry name" value="Endonuclease/exonuclease/phosphatase"/>
    <property type="match status" value="1"/>
</dbReference>
<organism evidence="2 3">
    <name type="scientific">Dicentrarchus labrax</name>
    <name type="common">European seabass</name>
    <name type="synonym">Morone labrax</name>
    <dbReference type="NCBI Taxonomy" id="13489"/>
    <lineage>
        <taxon>Eukaryota</taxon>
        <taxon>Metazoa</taxon>
        <taxon>Chordata</taxon>
        <taxon>Craniata</taxon>
        <taxon>Vertebrata</taxon>
        <taxon>Euteleostomi</taxon>
        <taxon>Actinopterygii</taxon>
        <taxon>Neopterygii</taxon>
        <taxon>Teleostei</taxon>
        <taxon>Neoteleostei</taxon>
        <taxon>Acanthomorphata</taxon>
        <taxon>Eupercaria</taxon>
        <taxon>Moronidae</taxon>
        <taxon>Dicentrarchus</taxon>
    </lineage>
</organism>
<dbReference type="InterPro" id="IPR036691">
    <property type="entry name" value="Endo/exonu/phosph_ase_sf"/>
</dbReference>
<dbReference type="Ensembl" id="ENSDLAT00005087506.1">
    <property type="protein sequence ID" value="ENSDLAP00005067461.1"/>
    <property type="gene ID" value="ENSDLAG00005027595.1"/>
</dbReference>
<reference evidence="2" key="2">
    <citation type="submission" date="2025-09" db="UniProtKB">
        <authorList>
            <consortium name="Ensembl"/>
        </authorList>
    </citation>
    <scope>IDENTIFICATION</scope>
</reference>
<dbReference type="InterPro" id="IPR043502">
    <property type="entry name" value="DNA/RNA_pol_sf"/>
</dbReference>
<reference evidence="2" key="1">
    <citation type="submission" date="2025-08" db="UniProtKB">
        <authorList>
            <consortium name="Ensembl"/>
        </authorList>
    </citation>
    <scope>IDENTIFICATION</scope>
</reference>
<dbReference type="GeneTree" id="ENSGT01150000286909"/>
<dbReference type="CDD" id="cd01650">
    <property type="entry name" value="RT_nLTR_like"/>
    <property type="match status" value="1"/>
</dbReference>
<evidence type="ECO:0000259" key="1">
    <source>
        <dbReference type="PROSITE" id="PS50878"/>
    </source>
</evidence>
<sequence length="582" mass="64968">MPKYDRVLIVGDFNVHVCCPDKPMAKGFLNLIDSFNLVQSVSGPTQEHGHTLDLVLSYGLPVFNLEICDAVFSDHMPVLFEAALACHTVKPRAAARRCRIINPSTAVQFSVAFSQNSIFPESVCNTEELSSWFHSTCQTVLDTVAPLKSRQPKTKSEPWLNDTTHAVRRECRRAERKWKKDKLQVSFQMLRNCWRHYQKTVKDAKRKHFSDIILSNCHKPCVLFNTIDSLLNAPQTACIEASPAVCENFLHFFIDKVTSIRAQISPSAYDPSISVPCSAVFDHFEPVTFSFLQEVVGHLKPSGSPNDAVPPRLFKEVFPTVGPSVIAVINSSLTSGVVPENFKHAVVQPLIKKPALDPAVLANFRPISKLPFLSKILEKIVHSQLMAFLEEHNILEVFQSGFKTVHSTESALLRVFNDIFLATDSGDCVILVLLDLTAAFDTVDHEILISRLKQWVGIRGIALEWFRSYLADRTFCVSLGDSVSSSAPLSCGVPQGSVLGPLLFSLYLLPLGSILRKHGFSFHCYADDSQIYVPLKKKNEYSVRLLLKCLDDIKAWMALNFLNFNDKKTEVMVFGGTTGIPL</sequence>
<dbReference type="PANTHER" id="PTHR33332">
    <property type="entry name" value="REVERSE TRANSCRIPTASE DOMAIN-CONTAINING PROTEIN"/>
    <property type="match status" value="1"/>
</dbReference>
<dbReference type="AlphaFoldDB" id="A0A8P4G0M3"/>
<proteinExistence type="predicted"/>
<accession>A0A8P4G0M3</accession>
<keyword evidence="3" id="KW-1185">Reference proteome</keyword>
<dbReference type="InterPro" id="IPR000477">
    <property type="entry name" value="RT_dom"/>
</dbReference>
<dbReference type="SUPFAM" id="SSF56672">
    <property type="entry name" value="DNA/RNA polymerases"/>
    <property type="match status" value="1"/>
</dbReference>